<dbReference type="InterPro" id="IPR004090">
    <property type="entry name" value="Chemotax_Me-accpt_rcpt"/>
</dbReference>
<keyword evidence="2" id="KW-0145">Chemotaxis</keyword>
<dbReference type="RefSeq" id="WP_052948301.1">
    <property type="nucleotide sequence ID" value="NZ_BANC01000020.1"/>
</dbReference>
<dbReference type="Gene3D" id="1.10.287.950">
    <property type="entry name" value="Methyl-accepting chemotaxis protein"/>
    <property type="match status" value="1"/>
</dbReference>
<reference evidence="9 10" key="1">
    <citation type="submission" date="2012-11" db="EMBL/GenBank/DDBJ databases">
        <title>Whole genome sequence of Acidocella aminolytica 101 = DSM 11237.</title>
        <authorList>
            <person name="Azuma Y."/>
            <person name="Higashiura N."/>
            <person name="Hirakawa H."/>
            <person name="Matsushita K."/>
        </authorList>
    </citation>
    <scope>NUCLEOTIDE SEQUENCE [LARGE SCALE GENOMIC DNA]</scope>
    <source>
        <strain evidence="10">101 / DSM 11237</strain>
    </source>
</reference>
<evidence type="ECO:0000256" key="3">
    <source>
        <dbReference type="ARBA" id="ARBA00029447"/>
    </source>
</evidence>
<evidence type="ECO:0000256" key="6">
    <source>
        <dbReference type="SAM" id="Phobius"/>
    </source>
</evidence>
<name>A0A0D6PDG0_9PROT</name>
<keyword evidence="6" id="KW-0812">Transmembrane</keyword>
<dbReference type="AlphaFoldDB" id="A0A0D6PDG0"/>
<dbReference type="InterPro" id="IPR004089">
    <property type="entry name" value="MCPsignal_dom"/>
</dbReference>
<evidence type="ECO:0000256" key="4">
    <source>
        <dbReference type="PROSITE-ProRule" id="PRU00284"/>
    </source>
</evidence>
<feature type="domain" description="Methyl-accepting transducer" evidence="7">
    <location>
        <begin position="351"/>
        <end position="580"/>
    </location>
</feature>
<accession>A0A0D6PDG0</accession>
<dbReference type="CDD" id="cd11386">
    <property type="entry name" value="MCP_signal"/>
    <property type="match status" value="1"/>
</dbReference>
<evidence type="ECO:0000256" key="1">
    <source>
        <dbReference type="ARBA" id="ARBA00004370"/>
    </source>
</evidence>
<dbReference type="Pfam" id="PF00672">
    <property type="entry name" value="HAMP"/>
    <property type="match status" value="1"/>
</dbReference>
<proteinExistence type="inferred from homology"/>
<dbReference type="PROSITE" id="PS50111">
    <property type="entry name" value="CHEMOTAXIS_TRANSDUC_2"/>
    <property type="match status" value="1"/>
</dbReference>
<comment type="subcellular location">
    <subcellularLocation>
        <location evidence="1">Membrane</location>
    </subcellularLocation>
</comment>
<sequence length="651" mass="68790">MVKSVSINLKFLSVLGVFAAFTIGIAIYATGQLARTSSSYTALLRGHVAAAIDMQKANRRLSDIHAGIGDMLGATSATEDKKYSDFIAQRQDQFGALVNQAEHLAPDVADEIAAVEAAETDLVKTTCANAIALASNPSVSRSVAQTAYFSECRPKFADVSETSRVATQHLLSIIHSTDIRLSKAADHTIFMTFAIILLGMVAVLTGGFLAVQAWIIKPLNKLENTMGELSQGNLTVDVIGTDRVDEIGRMAKAVQVFKDAGLEKVRLEDEAAAARRANEEERGRREAERESGAKQLALVVEALALGLKKLEAGILTFRLDQGFAPEYERLRTDFNAAMERLQDTMKVIVGATSVIHSGTGEISAAADDLSRRTEQQAASLEETAAALDEITATVRQTAEGAAHAREVFGTAQSNAKTSSALVGDAVAAMSRIEASSQQISSIIGVIDEIAFQTNLLALNAGVEAARAGDAGRGFAVVASEVRALAQRSAEAAKEIKALISASSQEVGSGVDLVGRTGSALEQIVGQISEINEVVVQIANSAQEQATGLNQVNAAVNQMDQVTQQNAAMVEQSTAASHSLAKETDELAALIGRFEIGKERTSAPAAPRKPAARNVPHGSIRTTPHPVMPPKSKAGRPLEIVSTADHINRPRG</sequence>
<dbReference type="SUPFAM" id="SSF158472">
    <property type="entry name" value="HAMP domain-like"/>
    <property type="match status" value="1"/>
</dbReference>
<dbReference type="InterPro" id="IPR051310">
    <property type="entry name" value="MCP_chemotaxis"/>
</dbReference>
<evidence type="ECO:0000256" key="5">
    <source>
        <dbReference type="SAM" id="MobiDB-lite"/>
    </source>
</evidence>
<gene>
    <name evidence="9" type="ORF">Aam_020_160</name>
</gene>
<feature type="domain" description="HAMP" evidence="8">
    <location>
        <begin position="294"/>
        <end position="346"/>
    </location>
</feature>
<dbReference type="GO" id="GO:0007165">
    <property type="term" value="P:signal transduction"/>
    <property type="evidence" value="ECO:0007669"/>
    <property type="project" value="UniProtKB-KW"/>
</dbReference>
<evidence type="ECO:0000313" key="9">
    <source>
        <dbReference type="EMBL" id="GAN79396.1"/>
    </source>
</evidence>
<dbReference type="Proteomes" id="UP000032668">
    <property type="component" value="Unassembled WGS sequence"/>
</dbReference>
<dbReference type="SMART" id="SM00283">
    <property type="entry name" value="MA"/>
    <property type="match status" value="1"/>
</dbReference>
<keyword evidence="4" id="KW-0807">Transducer</keyword>
<dbReference type="SUPFAM" id="SSF58104">
    <property type="entry name" value="Methyl-accepting chemotaxis protein (MCP) signaling domain"/>
    <property type="match status" value="1"/>
</dbReference>
<keyword evidence="6" id="KW-1133">Transmembrane helix</keyword>
<feature type="transmembrane region" description="Helical" evidence="6">
    <location>
        <begin position="12"/>
        <end position="31"/>
    </location>
</feature>
<dbReference type="CDD" id="cd06225">
    <property type="entry name" value="HAMP"/>
    <property type="match status" value="1"/>
</dbReference>
<dbReference type="STRING" id="1120923.SAMN02746095_00390"/>
<dbReference type="GO" id="GO:0006935">
    <property type="term" value="P:chemotaxis"/>
    <property type="evidence" value="ECO:0007669"/>
    <property type="project" value="UniProtKB-KW"/>
</dbReference>
<feature type="region of interest" description="Disordered" evidence="5">
    <location>
        <begin position="598"/>
        <end position="651"/>
    </location>
</feature>
<dbReference type="PRINTS" id="PR00260">
    <property type="entry name" value="CHEMTRNSDUCR"/>
</dbReference>
<organism evidence="9 10">
    <name type="scientific">Acidocella aminolytica 101 = DSM 11237</name>
    <dbReference type="NCBI Taxonomy" id="1120923"/>
    <lineage>
        <taxon>Bacteria</taxon>
        <taxon>Pseudomonadati</taxon>
        <taxon>Pseudomonadota</taxon>
        <taxon>Alphaproteobacteria</taxon>
        <taxon>Acetobacterales</taxon>
        <taxon>Acidocellaceae</taxon>
        <taxon>Acidocella</taxon>
    </lineage>
</organism>
<keyword evidence="10" id="KW-1185">Reference proteome</keyword>
<evidence type="ECO:0000259" key="8">
    <source>
        <dbReference type="PROSITE" id="PS50885"/>
    </source>
</evidence>
<dbReference type="FunFam" id="1.10.287.950:FF:000001">
    <property type="entry name" value="Methyl-accepting chemotaxis sensory transducer"/>
    <property type="match status" value="1"/>
</dbReference>
<dbReference type="Gene3D" id="1.10.8.500">
    <property type="entry name" value="HAMP domain in histidine kinase"/>
    <property type="match status" value="1"/>
</dbReference>
<dbReference type="PROSITE" id="PS50885">
    <property type="entry name" value="HAMP"/>
    <property type="match status" value="2"/>
</dbReference>
<dbReference type="GO" id="GO:0016020">
    <property type="term" value="C:membrane"/>
    <property type="evidence" value="ECO:0007669"/>
    <property type="project" value="UniProtKB-SubCell"/>
</dbReference>
<evidence type="ECO:0000256" key="2">
    <source>
        <dbReference type="ARBA" id="ARBA00022500"/>
    </source>
</evidence>
<dbReference type="InterPro" id="IPR003660">
    <property type="entry name" value="HAMP_dom"/>
</dbReference>
<dbReference type="GO" id="GO:0004888">
    <property type="term" value="F:transmembrane signaling receptor activity"/>
    <property type="evidence" value="ECO:0007669"/>
    <property type="project" value="InterPro"/>
</dbReference>
<protein>
    <submittedName>
        <fullName evidence="9">Methyl-accepting chemotaxis protein</fullName>
    </submittedName>
</protein>
<dbReference type="SMART" id="SM00304">
    <property type="entry name" value="HAMP"/>
    <property type="match status" value="2"/>
</dbReference>
<feature type="compositionally biased region" description="Low complexity" evidence="5">
    <location>
        <begin position="602"/>
        <end position="612"/>
    </location>
</feature>
<dbReference type="PANTHER" id="PTHR43531:SF11">
    <property type="entry name" value="METHYL-ACCEPTING CHEMOTAXIS PROTEIN 3"/>
    <property type="match status" value="1"/>
</dbReference>
<feature type="domain" description="HAMP" evidence="8">
    <location>
        <begin position="213"/>
        <end position="266"/>
    </location>
</feature>
<dbReference type="EMBL" id="BANC01000020">
    <property type="protein sequence ID" value="GAN79396.1"/>
    <property type="molecule type" value="Genomic_DNA"/>
</dbReference>
<dbReference type="Pfam" id="PF00015">
    <property type="entry name" value="MCPsignal"/>
    <property type="match status" value="1"/>
</dbReference>
<feature type="transmembrane region" description="Helical" evidence="6">
    <location>
        <begin position="189"/>
        <end position="215"/>
    </location>
</feature>
<evidence type="ECO:0000259" key="7">
    <source>
        <dbReference type="PROSITE" id="PS50111"/>
    </source>
</evidence>
<dbReference type="PANTHER" id="PTHR43531">
    <property type="entry name" value="PROTEIN ICFG"/>
    <property type="match status" value="1"/>
</dbReference>
<evidence type="ECO:0000313" key="10">
    <source>
        <dbReference type="Proteomes" id="UP000032668"/>
    </source>
</evidence>
<keyword evidence="6" id="KW-0472">Membrane</keyword>
<comment type="caution">
    <text evidence="9">The sequence shown here is derived from an EMBL/GenBank/DDBJ whole genome shotgun (WGS) entry which is preliminary data.</text>
</comment>
<comment type="similarity">
    <text evidence="3">Belongs to the methyl-accepting chemotaxis (MCP) protein family.</text>
</comment>